<feature type="signal peptide" evidence="8">
    <location>
        <begin position="1"/>
        <end position="23"/>
    </location>
</feature>
<keyword evidence="3 8" id="KW-0732">Signal</keyword>
<proteinExistence type="predicted"/>
<comment type="subcellular location">
    <subcellularLocation>
        <location evidence="1">Preautophagosomal structure membrane</location>
        <topology evidence="1">Single-pass type I membrane protein</topology>
    </subcellularLocation>
</comment>
<dbReference type="InterPro" id="IPR009011">
    <property type="entry name" value="Man6P_isomerase_rcpt-bd_dom_sf"/>
</dbReference>
<dbReference type="InParanoid" id="A0A151Z9I2"/>
<dbReference type="OMA" id="NIEFWKS"/>
<keyword evidence="10" id="KW-1185">Reference proteome</keyword>
<keyword evidence="4" id="KW-0813">Transport</keyword>
<gene>
    <name evidence="9" type="ORF">DLAC_11762</name>
</gene>
<dbReference type="SUPFAM" id="SSF50911">
    <property type="entry name" value="Mannose 6-phosphate receptor domain"/>
    <property type="match status" value="1"/>
</dbReference>
<dbReference type="AlphaFoldDB" id="A0A151Z9I2"/>
<evidence type="ECO:0000313" key="10">
    <source>
        <dbReference type="Proteomes" id="UP000076078"/>
    </source>
</evidence>
<reference evidence="9 10" key="1">
    <citation type="submission" date="2015-12" db="EMBL/GenBank/DDBJ databases">
        <title>Dictyostelia acquired genes for synthesis and detection of signals that induce cell-type specialization by lateral gene transfer from prokaryotes.</title>
        <authorList>
            <person name="Gloeckner G."/>
            <person name="Schaap P."/>
        </authorList>
    </citation>
    <scope>NUCLEOTIDE SEQUENCE [LARGE SCALE GENOMIC DNA]</scope>
    <source>
        <strain evidence="9 10">TK</strain>
    </source>
</reference>
<dbReference type="GO" id="GO:0034045">
    <property type="term" value="C:phagophore assembly site membrane"/>
    <property type="evidence" value="ECO:0007669"/>
    <property type="project" value="UniProtKB-SubCell"/>
</dbReference>
<keyword evidence="4" id="KW-0653">Protein transport</keyword>
<evidence type="ECO:0000256" key="8">
    <source>
        <dbReference type="SAM" id="SignalP"/>
    </source>
</evidence>
<dbReference type="Pfam" id="PF09451">
    <property type="entry name" value="ATG27"/>
    <property type="match status" value="1"/>
</dbReference>
<sequence>MKNFIYTGIVIVLLLAIITVSHGIVVPSDSSSGEPISCVFTGINNQTFDLKKLKPFTYNDTKNDNNYSFNLCSGFTGNQPCAGVGTYENSICVILKASTKTATQTYLGSYERLSQITPSSADYNLTLTYGGGAKCGMLAEISTVNFMCNNDLEEGESQVLSIAGTMQGTCYSKFTFVVQSSLFCEPVEAKKGLSGGDVFLIIFFCGFGAYFILGAVILAIKGHRGKDLIVNKHFWHSFFSLVGDGFGFIKSKITGHHHSSGDYEQVK</sequence>
<dbReference type="GO" id="GO:0015031">
    <property type="term" value="P:protein transport"/>
    <property type="evidence" value="ECO:0007669"/>
    <property type="project" value="UniProtKB-KW"/>
</dbReference>
<evidence type="ECO:0000313" key="9">
    <source>
        <dbReference type="EMBL" id="KYQ90524.1"/>
    </source>
</evidence>
<comment type="caution">
    <text evidence="9">The sequence shown here is derived from an EMBL/GenBank/DDBJ whole genome shotgun (WGS) entry which is preliminary data.</text>
</comment>
<name>A0A151Z9I2_TIELA</name>
<keyword evidence="2 7" id="KW-0812">Transmembrane</keyword>
<feature type="chain" id="PRO_5007593007" description="Cation-dependent mannose-6-phosphate receptor" evidence="8">
    <location>
        <begin position="24"/>
        <end position="267"/>
    </location>
</feature>
<dbReference type="PANTHER" id="PTHR15071">
    <property type="entry name" value="MANNOSE-6-PHOSPHATE RECEPTOR FAMILY MEMBER"/>
    <property type="match status" value="1"/>
</dbReference>
<organism evidence="9 10">
    <name type="scientific">Tieghemostelium lacteum</name>
    <name type="common">Slime mold</name>
    <name type="synonym">Dictyostelium lacteum</name>
    <dbReference type="NCBI Taxonomy" id="361077"/>
    <lineage>
        <taxon>Eukaryota</taxon>
        <taxon>Amoebozoa</taxon>
        <taxon>Evosea</taxon>
        <taxon>Eumycetozoa</taxon>
        <taxon>Dictyostelia</taxon>
        <taxon>Dictyosteliales</taxon>
        <taxon>Raperosteliaceae</taxon>
        <taxon>Tieghemostelium</taxon>
    </lineage>
</organism>
<accession>A0A151Z9I2</accession>
<keyword evidence="5 7" id="KW-1133">Transmembrane helix</keyword>
<evidence type="ECO:0000256" key="1">
    <source>
        <dbReference type="ARBA" id="ARBA00004472"/>
    </source>
</evidence>
<dbReference type="Gene3D" id="2.70.130.10">
    <property type="entry name" value="Mannose-6-phosphate receptor binding domain"/>
    <property type="match status" value="1"/>
</dbReference>
<dbReference type="EMBL" id="LODT01000037">
    <property type="protein sequence ID" value="KYQ90524.1"/>
    <property type="molecule type" value="Genomic_DNA"/>
</dbReference>
<dbReference type="OrthoDB" id="29460at2759"/>
<dbReference type="InterPro" id="IPR018939">
    <property type="entry name" value="Autophagy-rel_prot_27"/>
</dbReference>
<feature type="transmembrane region" description="Helical" evidence="7">
    <location>
        <begin position="198"/>
        <end position="220"/>
    </location>
</feature>
<dbReference type="GO" id="GO:0000139">
    <property type="term" value="C:Golgi membrane"/>
    <property type="evidence" value="ECO:0007669"/>
    <property type="project" value="UniProtKB-SubCell"/>
</dbReference>
<evidence type="ECO:0000256" key="2">
    <source>
        <dbReference type="ARBA" id="ARBA00022692"/>
    </source>
</evidence>
<evidence type="ECO:0008006" key="11">
    <source>
        <dbReference type="Google" id="ProtNLM"/>
    </source>
</evidence>
<evidence type="ECO:0000256" key="7">
    <source>
        <dbReference type="SAM" id="Phobius"/>
    </source>
</evidence>
<evidence type="ECO:0000256" key="5">
    <source>
        <dbReference type="ARBA" id="ARBA00022989"/>
    </source>
</evidence>
<dbReference type="PANTHER" id="PTHR15071:SF0">
    <property type="entry name" value="MANNOSE 6-PHOSPHATE RECEPTOR-LIKE PROTEIN 1"/>
    <property type="match status" value="1"/>
</dbReference>
<evidence type="ECO:0000256" key="4">
    <source>
        <dbReference type="ARBA" id="ARBA00022927"/>
    </source>
</evidence>
<dbReference type="Proteomes" id="UP000076078">
    <property type="component" value="Unassembled WGS sequence"/>
</dbReference>
<keyword evidence="6 7" id="KW-0472">Membrane</keyword>
<protein>
    <recommendedName>
        <fullName evidence="11">Cation-dependent mannose-6-phosphate receptor</fullName>
    </recommendedName>
</protein>
<evidence type="ECO:0000256" key="6">
    <source>
        <dbReference type="ARBA" id="ARBA00023136"/>
    </source>
</evidence>
<evidence type="ECO:0000256" key="3">
    <source>
        <dbReference type="ARBA" id="ARBA00022729"/>
    </source>
</evidence>